<accession>A0ABP7H9K2</accession>
<keyword evidence="5" id="KW-0902">Two-component regulatory system</keyword>
<dbReference type="Gene3D" id="3.30.565.10">
    <property type="entry name" value="Histidine kinase-like ATPase, C-terminal domain"/>
    <property type="match status" value="1"/>
</dbReference>
<dbReference type="InterPro" id="IPR050482">
    <property type="entry name" value="Sensor_HK_TwoCompSys"/>
</dbReference>
<dbReference type="RefSeq" id="WP_344933064.1">
    <property type="nucleotide sequence ID" value="NZ_BAAAZR010000001.1"/>
</dbReference>
<feature type="transmembrane region" description="Helical" evidence="6">
    <location>
        <begin position="15"/>
        <end position="37"/>
    </location>
</feature>
<protein>
    <recommendedName>
        <fullName evidence="2">histidine kinase</fullName>
        <ecNumber evidence="2">2.7.13.3</ecNumber>
    </recommendedName>
</protein>
<evidence type="ECO:0000313" key="7">
    <source>
        <dbReference type="EMBL" id="GAA3787503.1"/>
    </source>
</evidence>
<organism evidence="7 8">
    <name type="scientific">Sphaerisporangium flaviroseum</name>
    <dbReference type="NCBI Taxonomy" id="509199"/>
    <lineage>
        <taxon>Bacteria</taxon>
        <taxon>Bacillati</taxon>
        <taxon>Actinomycetota</taxon>
        <taxon>Actinomycetes</taxon>
        <taxon>Streptosporangiales</taxon>
        <taxon>Streptosporangiaceae</taxon>
        <taxon>Sphaerisporangium</taxon>
    </lineage>
</organism>
<sequence length="190" mass="20656">MNQQPALYGIGGLPAQYVVAIALTCLGAVVILAALLAKRRHRAVAANAHSEQVTQLNRLLLRIQYDYPRPTLAELVQSSRHGGLSIRLHIAGSPRELPDPVDLAGMRIIQESLTNALKHGTPSATVVLCYRPDRIILTVDNPMKGKIQTTRGPHEGVAAMRRRASKLGGSVTVGPYEGGWRVHAELPYQH</sequence>
<dbReference type="CDD" id="cd16917">
    <property type="entry name" value="HATPase_UhpB-NarQ-NarX-like"/>
    <property type="match status" value="1"/>
</dbReference>
<proteinExistence type="predicted"/>
<keyword evidence="6" id="KW-0472">Membrane</keyword>
<evidence type="ECO:0000256" key="1">
    <source>
        <dbReference type="ARBA" id="ARBA00000085"/>
    </source>
</evidence>
<name>A0ABP7H9K2_9ACTN</name>
<evidence type="ECO:0000256" key="4">
    <source>
        <dbReference type="ARBA" id="ARBA00022777"/>
    </source>
</evidence>
<comment type="catalytic activity">
    <reaction evidence="1">
        <text>ATP + protein L-histidine = ADP + protein N-phospho-L-histidine.</text>
        <dbReference type="EC" id="2.7.13.3"/>
    </reaction>
</comment>
<dbReference type="InterPro" id="IPR036890">
    <property type="entry name" value="HATPase_C_sf"/>
</dbReference>
<keyword evidence="8" id="KW-1185">Reference proteome</keyword>
<evidence type="ECO:0000256" key="3">
    <source>
        <dbReference type="ARBA" id="ARBA00022679"/>
    </source>
</evidence>
<gene>
    <name evidence="7" type="ORF">GCM10022226_02240</name>
</gene>
<dbReference type="PANTHER" id="PTHR24421">
    <property type="entry name" value="NITRATE/NITRITE SENSOR PROTEIN NARX-RELATED"/>
    <property type="match status" value="1"/>
</dbReference>
<keyword evidence="4" id="KW-0418">Kinase</keyword>
<dbReference type="EC" id="2.7.13.3" evidence="2"/>
<evidence type="ECO:0000256" key="6">
    <source>
        <dbReference type="SAM" id="Phobius"/>
    </source>
</evidence>
<keyword evidence="6" id="KW-0812">Transmembrane</keyword>
<dbReference type="SUPFAM" id="SSF55874">
    <property type="entry name" value="ATPase domain of HSP90 chaperone/DNA topoisomerase II/histidine kinase"/>
    <property type="match status" value="1"/>
</dbReference>
<evidence type="ECO:0000313" key="8">
    <source>
        <dbReference type="Proteomes" id="UP001500888"/>
    </source>
</evidence>
<keyword evidence="3" id="KW-0808">Transferase</keyword>
<keyword evidence="6" id="KW-1133">Transmembrane helix</keyword>
<comment type="caution">
    <text evidence="7">The sequence shown here is derived from an EMBL/GenBank/DDBJ whole genome shotgun (WGS) entry which is preliminary data.</text>
</comment>
<dbReference type="PANTHER" id="PTHR24421:SF10">
    <property type="entry name" value="NITRATE_NITRITE SENSOR PROTEIN NARQ"/>
    <property type="match status" value="1"/>
</dbReference>
<dbReference type="EMBL" id="BAAAZR010000001">
    <property type="protein sequence ID" value="GAA3787503.1"/>
    <property type="molecule type" value="Genomic_DNA"/>
</dbReference>
<evidence type="ECO:0000256" key="2">
    <source>
        <dbReference type="ARBA" id="ARBA00012438"/>
    </source>
</evidence>
<reference evidence="8" key="1">
    <citation type="journal article" date="2019" name="Int. J. Syst. Evol. Microbiol.">
        <title>The Global Catalogue of Microorganisms (GCM) 10K type strain sequencing project: providing services to taxonomists for standard genome sequencing and annotation.</title>
        <authorList>
            <consortium name="The Broad Institute Genomics Platform"/>
            <consortium name="The Broad Institute Genome Sequencing Center for Infectious Disease"/>
            <person name="Wu L."/>
            <person name="Ma J."/>
        </authorList>
    </citation>
    <scope>NUCLEOTIDE SEQUENCE [LARGE SCALE GENOMIC DNA]</scope>
    <source>
        <strain evidence="8">JCM 16908</strain>
    </source>
</reference>
<evidence type="ECO:0000256" key="5">
    <source>
        <dbReference type="ARBA" id="ARBA00023012"/>
    </source>
</evidence>
<dbReference type="Proteomes" id="UP001500888">
    <property type="component" value="Unassembled WGS sequence"/>
</dbReference>